<name>A0ABT0QCZ3_9FLAO</name>
<evidence type="ECO:0000313" key="3">
    <source>
        <dbReference type="Proteomes" id="UP001165381"/>
    </source>
</evidence>
<dbReference type="SUPFAM" id="SSF49265">
    <property type="entry name" value="Fibronectin type III"/>
    <property type="match status" value="1"/>
</dbReference>
<evidence type="ECO:0008006" key="4">
    <source>
        <dbReference type="Google" id="ProtNLM"/>
    </source>
</evidence>
<organism evidence="2 3">
    <name type="scientific">Jejuia spongiicola</name>
    <dbReference type="NCBI Taxonomy" id="2942207"/>
    <lineage>
        <taxon>Bacteria</taxon>
        <taxon>Pseudomonadati</taxon>
        <taxon>Bacteroidota</taxon>
        <taxon>Flavobacteriia</taxon>
        <taxon>Flavobacteriales</taxon>
        <taxon>Flavobacteriaceae</taxon>
        <taxon>Jejuia</taxon>
    </lineage>
</organism>
<proteinExistence type="predicted"/>
<feature type="chain" id="PRO_5046467026" description="Fibronectin type-III domain-containing protein" evidence="1">
    <location>
        <begin position="20"/>
        <end position="220"/>
    </location>
</feature>
<dbReference type="PROSITE" id="PS51257">
    <property type="entry name" value="PROKAR_LIPOPROTEIN"/>
    <property type="match status" value="1"/>
</dbReference>
<dbReference type="Proteomes" id="UP001165381">
    <property type="component" value="Unassembled WGS sequence"/>
</dbReference>
<protein>
    <recommendedName>
        <fullName evidence="4">Fibronectin type-III domain-containing protein</fullName>
    </recommendedName>
</protein>
<gene>
    <name evidence="2" type="ORF">M3P09_07615</name>
</gene>
<reference evidence="2" key="1">
    <citation type="submission" date="2022-05" db="EMBL/GenBank/DDBJ databases">
        <authorList>
            <person name="Park J.-S."/>
        </authorList>
    </citation>
    <scope>NUCLEOTIDE SEQUENCE</scope>
    <source>
        <strain evidence="2">2012CJ34-3</strain>
    </source>
</reference>
<dbReference type="InterPro" id="IPR036116">
    <property type="entry name" value="FN3_sf"/>
</dbReference>
<keyword evidence="3" id="KW-1185">Reference proteome</keyword>
<accession>A0ABT0QCZ3</accession>
<feature type="signal peptide" evidence="1">
    <location>
        <begin position="1"/>
        <end position="19"/>
    </location>
</feature>
<dbReference type="EMBL" id="JAMFLZ010000003">
    <property type="protein sequence ID" value="MCL6294856.1"/>
    <property type="molecule type" value="Genomic_DNA"/>
</dbReference>
<dbReference type="Gene3D" id="2.60.40.10">
    <property type="entry name" value="Immunoglobulins"/>
    <property type="match status" value="2"/>
</dbReference>
<evidence type="ECO:0000313" key="2">
    <source>
        <dbReference type="EMBL" id="MCL6294856.1"/>
    </source>
</evidence>
<comment type="caution">
    <text evidence="2">The sequence shown here is derived from an EMBL/GenBank/DDBJ whole genome shotgun (WGS) entry which is preliminary data.</text>
</comment>
<dbReference type="RefSeq" id="WP_249972651.1">
    <property type="nucleotide sequence ID" value="NZ_JAMFLZ010000003.1"/>
</dbReference>
<sequence length="220" mass="24534">MMKIKTLIFCLLLSVIACDDIIEVVDISNKTVSILAPTNDAILKTNEITFTWDALEEAETYQIQVASPNFVNATQILVDSTLAKTSFTKTLDSGSYQWRVRAGNSDYQTAYTVISFDLDTAVVPDISNTPVELSAPADNATFSNSEAINFSWKTIDGATEYVLQIATPNFENPAKTLEDKTLTETTFSVSSLEKENYQWRVKAKNAIHETNYTTRNFIIQ</sequence>
<keyword evidence="1" id="KW-0732">Signal</keyword>
<dbReference type="InterPro" id="IPR013783">
    <property type="entry name" value="Ig-like_fold"/>
</dbReference>
<evidence type="ECO:0000256" key="1">
    <source>
        <dbReference type="SAM" id="SignalP"/>
    </source>
</evidence>